<sequence length="599" mass="67628">MNSQHSKERWVCDECTFESAQDDEFIFDNQQRWESHMRSSHQCSDDLLTFLGSMSKRTLSELAECPLCKRPPRRMRPDQDDHIAEHLHSWALRALPWNLSPNDEVSCDSPNAGSGSEIARSDMVEDEDNSKAATISETIEREITHWKHENHIPVGQRSNRLHTLTNDLRDILLKWIARTRLDTQNEKVLHHLMSINQTRAQLYCASQADMEGNEFTAQQLDDIEANLCETIELGIEYMNEAFGEEDRNRAPDPGPSHDSVKAFGEEDRNRGPDPGPSHRSVRAFGEEDRNQGPDPGPSHHSVKPATKAKSSSSSRSRIGLSFIFVVNRLAFYDPDSPLDWCRDKWMNVLPPKDLFGYSTEYPSRVMRYYDGAVTPADDYIWYRPNWNQPGYILQDAGDGVMIHATDVSSRAVFACNPHLPIVVIPEDPTTNVLSNQKKIMHALHFAHTHNAEGISFATMGMDHVPPSWDMLVRHLNGRGSRLIPSLVPPTYAPSSPPARQSRGLAGDLGVLLGMMAFSRENVDEVFLGRHALWRSRVWLGGDRSPKLYPKDVVTPPVGFLVVICLDPENPESTPERLHDFQWGGSTIVKEPSSSSSSRR</sequence>
<dbReference type="KEGG" id="ptkz:JDV02_005642"/>
<evidence type="ECO:0000313" key="3">
    <source>
        <dbReference type="Proteomes" id="UP000829364"/>
    </source>
</evidence>
<dbReference type="EMBL" id="CP086358">
    <property type="protein sequence ID" value="UNI19460.1"/>
    <property type="molecule type" value="Genomic_DNA"/>
</dbReference>
<dbReference type="OrthoDB" id="5243686at2759"/>
<feature type="region of interest" description="Disordered" evidence="1">
    <location>
        <begin position="574"/>
        <end position="599"/>
    </location>
</feature>
<organism evidence="2 3">
    <name type="scientific">Purpureocillium takamizusanense</name>
    <dbReference type="NCBI Taxonomy" id="2060973"/>
    <lineage>
        <taxon>Eukaryota</taxon>
        <taxon>Fungi</taxon>
        <taxon>Dikarya</taxon>
        <taxon>Ascomycota</taxon>
        <taxon>Pezizomycotina</taxon>
        <taxon>Sordariomycetes</taxon>
        <taxon>Hypocreomycetidae</taxon>
        <taxon>Hypocreales</taxon>
        <taxon>Ophiocordycipitaceae</taxon>
        <taxon>Purpureocillium</taxon>
    </lineage>
</organism>
<keyword evidence="3" id="KW-1185">Reference proteome</keyword>
<feature type="compositionally biased region" description="Basic and acidic residues" evidence="1">
    <location>
        <begin position="258"/>
        <end position="271"/>
    </location>
</feature>
<protein>
    <submittedName>
        <fullName evidence="2">Uncharacterized protein</fullName>
    </submittedName>
</protein>
<dbReference type="AlphaFoldDB" id="A0A9Q8VAJ5"/>
<gene>
    <name evidence="2" type="ORF">JDV02_005642</name>
</gene>
<proteinExistence type="predicted"/>
<accession>A0A9Q8VAJ5</accession>
<evidence type="ECO:0000313" key="2">
    <source>
        <dbReference type="EMBL" id="UNI19460.1"/>
    </source>
</evidence>
<dbReference type="Proteomes" id="UP000829364">
    <property type="component" value="Chromosome 5"/>
</dbReference>
<dbReference type="GeneID" id="72067591"/>
<feature type="region of interest" description="Disordered" evidence="1">
    <location>
        <begin position="245"/>
        <end position="312"/>
    </location>
</feature>
<dbReference type="RefSeq" id="XP_047842941.1">
    <property type="nucleotide sequence ID" value="XM_047986957.1"/>
</dbReference>
<reference evidence="2" key="1">
    <citation type="submission" date="2021-11" db="EMBL/GenBank/DDBJ databases">
        <title>Purpureocillium_takamizusanense_genome.</title>
        <authorList>
            <person name="Nguyen N.-H."/>
        </authorList>
    </citation>
    <scope>NUCLEOTIDE SEQUENCE</scope>
    <source>
        <strain evidence="2">PT3</strain>
    </source>
</reference>
<evidence type="ECO:0000256" key="1">
    <source>
        <dbReference type="SAM" id="MobiDB-lite"/>
    </source>
</evidence>
<name>A0A9Q8VAJ5_9HYPO</name>